<evidence type="ECO:0000256" key="4">
    <source>
        <dbReference type="ARBA" id="ARBA00022827"/>
    </source>
</evidence>
<dbReference type="GO" id="GO:0071949">
    <property type="term" value="F:FAD binding"/>
    <property type="evidence" value="ECO:0007669"/>
    <property type="project" value="InterPro"/>
</dbReference>
<dbReference type="PROSITE" id="PS51387">
    <property type="entry name" value="FAD_PCMH"/>
    <property type="match status" value="1"/>
</dbReference>
<evidence type="ECO:0000256" key="3">
    <source>
        <dbReference type="ARBA" id="ARBA00022630"/>
    </source>
</evidence>
<dbReference type="InterPro" id="IPR016169">
    <property type="entry name" value="FAD-bd_PCMH_sub2"/>
</dbReference>
<dbReference type="SUPFAM" id="SSF56176">
    <property type="entry name" value="FAD-binding/transporter-associated domain-like"/>
    <property type="match status" value="1"/>
</dbReference>
<dbReference type="InterPro" id="IPR006094">
    <property type="entry name" value="Oxid_FAD_bind_N"/>
</dbReference>
<evidence type="ECO:0000256" key="5">
    <source>
        <dbReference type="ARBA" id="ARBA00023002"/>
    </source>
</evidence>
<evidence type="ECO:0000313" key="7">
    <source>
        <dbReference type="EMBL" id="CAK4032103.1"/>
    </source>
</evidence>
<dbReference type="InterPro" id="IPR016166">
    <property type="entry name" value="FAD-bd_PCMH"/>
</dbReference>
<comment type="similarity">
    <text evidence="2">Belongs to the oxygen-dependent FAD-linked oxidoreductase family.</text>
</comment>
<dbReference type="PANTHER" id="PTHR42973:SF39">
    <property type="entry name" value="FAD-BINDING PCMH-TYPE DOMAIN-CONTAINING PROTEIN"/>
    <property type="match status" value="1"/>
</dbReference>
<name>A0AAI8Z464_9PEZI</name>
<proteinExistence type="inferred from homology"/>
<reference evidence="7" key="1">
    <citation type="submission" date="2023-11" db="EMBL/GenBank/DDBJ databases">
        <authorList>
            <person name="Alioto T."/>
            <person name="Alioto T."/>
            <person name="Gomez Garrido J."/>
        </authorList>
    </citation>
    <scope>NUCLEOTIDE SEQUENCE</scope>
</reference>
<protein>
    <submittedName>
        <fullName evidence="7">FAD binding domain</fullName>
    </submittedName>
</protein>
<evidence type="ECO:0000256" key="2">
    <source>
        <dbReference type="ARBA" id="ARBA00005466"/>
    </source>
</evidence>
<evidence type="ECO:0000313" key="8">
    <source>
        <dbReference type="Proteomes" id="UP001296104"/>
    </source>
</evidence>
<comment type="cofactor">
    <cofactor evidence="1">
        <name>FAD</name>
        <dbReference type="ChEBI" id="CHEBI:57692"/>
    </cofactor>
</comment>
<dbReference type="Proteomes" id="UP001296104">
    <property type="component" value="Unassembled WGS sequence"/>
</dbReference>
<gene>
    <name evidence="7" type="ORF">LECACI_7A007261</name>
</gene>
<comment type="caution">
    <text evidence="7">The sequence shown here is derived from an EMBL/GenBank/DDBJ whole genome shotgun (WGS) entry which is preliminary data.</text>
</comment>
<keyword evidence="3" id="KW-0285">Flavoprotein</keyword>
<accession>A0AAI8Z464</accession>
<evidence type="ECO:0000256" key="1">
    <source>
        <dbReference type="ARBA" id="ARBA00001974"/>
    </source>
</evidence>
<dbReference type="Pfam" id="PF08031">
    <property type="entry name" value="BBE"/>
    <property type="match status" value="1"/>
</dbReference>
<dbReference type="InterPro" id="IPR036318">
    <property type="entry name" value="FAD-bd_PCMH-like_sf"/>
</dbReference>
<dbReference type="GO" id="GO:0016491">
    <property type="term" value="F:oxidoreductase activity"/>
    <property type="evidence" value="ECO:0007669"/>
    <property type="project" value="UniProtKB-KW"/>
</dbReference>
<dbReference type="PANTHER" id="PTHR42973">
    <property type="entry name" value="BINDING OXIDOREDUCTASE, PUTATIVE (AFU_ORTHOLOGUE AFUA_1G17690)-RELATED"/>
    <property type="match status" value="1"/>
</dbReference>
<feature type="domain" description="FAD-binding PCMH-type" evidence="6">
    <location>
        <begin position="21"/>
        <end position="200"/>
    </location>
</feature>
<keyword evidence="5" id="KW-0560">Oxidoreductase</keyword>
<dbReference type="Pfam" id="PF01565">
    <property type="entry name" value="FAD_binding_4"/>
    <property type="match status" value="1"/>
</dbReference>
<dbReference type="InterPro" id="IPR012951">
    <property type="entry name" value="BBE"/>
</dbReference>
<sequence>MAPFFTNMSCDPFTPRSAQCIIGTYVQYAVNASSATEYQNALSFATSRNIRLAIRNTGHDFLGKSTGAGALAIWTHNIKEISVTDYRSAAYSGKAMKIGAGNQFFEVYPAANAAGVVVVGGTCPSVGMAGGYTQGAGHGLLVSKYGFSADQTLAWEVVLVNGTLVTATPSQNSDLYWALSGGGGGSYGVVLSLTVKAYPDQPTAGANLTFAASQNVSRDLFYQGVERFLAQLPAILDSGASSIWSITNASFTLAPTAAIGQTKEQIDALHQPVVDALTQLKIPHTYFSANYPTYLEMLNAMDTGYETAMYSIGSRLIPRDVIVGQTRNLTQAINKIESYHTQILGSSFNGTHTPTSPNSLNAGYRDATMSLSIGTLYDDNNRTANVESNNLMTNTLVPALSSLIPGGGNAYVNEGDPFEPKFQKVFWGENYDRLLRIKNAYDPNSFLWAQAAVGSEAWTLQSDGRLCRSH</sequence>
<organism evidence="7 8">
    <name type="scientific">Lecanosticta acicola</name>
    <dbReference type="NCBI Taxonomy" id="111012"/>
    <lineage>
        <taxon>Eukaryota</taxon>
        <taxon>Fungi</taxon>
        <taxon>Dikarya</taxon>
        <taxon>Ascomycota</taxon>
        <taxon>Pezizomycotina</taxon>
        <taxon>Dothideomycetes</taxon>
        <taxon>Dothideomycetidae</taxon>
        <taxon>Mycosphaerellales</taxon>
        <taxon>Mycosphaerellaceae</taxon>
        <taxon>Lecanosticta</taxon>
    </lineage>
</organism>
<keyword evidence="4" id="KW-0274">FAD</keyword>
<evidence type="ECO:0000259" key="6">
    <source>
        <dbReference type="PROSITE" id="PS51387"/>
    </source>
</evidence>
<dbReference type="AlphaFoldDB" id="A0AAI8Z464"/>
<dbReference type="InterPro" id="IPR050416">
    <property type="entry name" value="FAD-linked_Oxidoreductase"/>
</dbReference>
<keyword evidence="8" id="KW-1185">Reference proteome</keyword>
<dbReference type="EMBL" id="CAVMBE010000058">
    <property type="protein sequence ID" value="CAK4032103.1"/>
    <property type="molecule type" value="Genomic_DNA"/>
</dbReference>
<dbReference type="Gene3D" id="3.30.465.10">
    <property type="match status" value="2"/>
</dbReference>